<dbReference type="InterPro" id="IPR029068">
    <property type="entry name" value="Glyas_Bleomycin-R_OHBP_Dase"/>
</dbReference>
<keyword evidence="3" id="KW-0223">Dioxygenase</keyword>
<dbReference type="InterPro" id="IPR051785">
    <property type="entry name" value="MMCE/EMCE_epimerase"/>
</dbReference>
<evidence type="ECO:0000256" key="1">
    <source>
        <dbReference type="ARBA" id="ARBA00022723"/>
    </source>
</evidence>
<dbReference type="PANTHER" id="PTHR43048">
    <property type="entry name" value="METHYLMALONYL-COA EPIMERASE"/>
    <property type="match status" value="1"/>
</dbReference>
<dbReference type="InterPro" id="IPR004360">
    <property type="entry name" value="Glyas_Fos-R_dOase_dom"/>
</dbReference>
<sequence length="161" mass="17985">MTISPAFSHVGITVPNLPQAVDWYREVFGYYLLAGPLEVREDDSPLGRAATGIYGVGFTRFQFAHMASPDGSGFEVFQFDAPEYERPERNFEFWRSGVNHFAVTAKDVTALAAQVVAAGGRQRSDVVVIDPDRGFEIVYCEDPWGNVFEACSHPYTYMWSA</sequence>
<dbReference type="Gene3D" id="3.10.180.10">
    <property type="entry name" value="2,3-Dihydroxybiphenyl 1,2-Dioxygenase, domain 1"/>
    <property type="match status" value="1"/>
</dbReference>
<dbReference type="RefSeq" id="WP_133615574.1">
    <property type="nucleotide sequence ID" value="NZ_CP080492.1"/>
</dbReference>
<dbReference type="GO" id="GO:0004493">
    <property type="term" value="F:methylmalonyl-CoA epimerase activity"/>
    <property type="evidence" value="ECO:0007669"/>
    <property type="project" value="TreeGrafter"/>
</dbReference>
<comment type="caution">
    <text evidence="3">The sequence shown here is derived from an EMBL/GenBank/DDBJ whole genome shotgun (WGS) entry which is preliminary data.</text>
</comment>
<dbReference type="GO" id="GO:0051213">
    <property type="term" value="F:dioxygenase activity"/>
    <property type="evidence" value="ECO:0007669"/>
    <property type="project" value="UniProtKB-KW"/>
</dbReference>
<dbReference type="GO" id="GO:0046872">
    <property type="term" value="F:metal ion binding"/>
    <property type="evidence" value="ECO:0007669"/>
    <property type="project" value="UniProtKB-KW"/>
</dbReference>
<keyword evidence="3" id="KW-0560">Oxidoreductase</keyword>
<keyword evidence="3" id="KW-0456">Lyase</keyword>
<feature type="domain" description="VOC" evidence="2">
    <location>
        <begin position="6"/>
        <end position="153"/>
    </location>
</feature>
<keyword evidence="4" id="KW-1185">Reference proteome</keyword>
<name>A0A4R6S8G6_9MICO</name>
<proteinExistence type="predicted"/>
<accession>A0A4R6S8G6</accession>
<dbReference type="SUPFAM" id="SSF54593">
    <property type="entry name" value="Glyoxalase/Bleomycin resistance protein/Dihydroxybiphenyl dioxygenase"/>
    <property type="match status" value="1"/>
</dbReference>
<organism evidence="3 4">
    <name type="scientific">Leucobacter luti</name>
    <dbReference type="NCBI Taxonomy" id="340320"/>
    <lineage>
        <taxon>Bacteria</taxon>
        <taxon>Bacillati</taxon>
        <taxon>Actinomycetota</taxon>
        <taxon>Actinomycetes</taxon>
        <taxon>Micrococcales</taxon>
        <taxon>Microbacteriaceae</taxon>
        <taxon>Leucobacter</taxon>
    </lineage>
</organism>
<evidence type="ECO:0000259" key="2">
    <source>
        <dbReference type="PROSITE" id="PS51819"/>
    </source>
</evidence>
<dbReference type="GO" id="GO:0046491">
    <property type="term" value="P:L-methylmalonyl-CoA metabolic process"/>
    <property type="evidence" value="ECO:0007669"/>
    <property type="project" value="TreeGrafter"/>
</dbReference>
<dbReference type="Pfam" id="PF00903">
    <property type="entry name" value="Glyoxalase"/>
    <property type="match status" value="1"/>
</dbReference>
<dbReference type="GO" id="GO:0016829">
    <property type="term" value="F:lyase activity"/>
    <property type="evidence" value="ECO:0007669"/>
    <property type="project" value="UniProtKB-KW"/>
</dbReference>
<dbReference type="AlphaFoldDB" id="A0A4R6S8G6"/>
<protein>
    <submittedName>
        <fullName evidence="3">Catechol 2,3-dioxygenase-like lactoylglutathione lyase family enzyme</fullName>
    </submittedName>
</protein>
<evidence type="ECO:0000313" key="3">
    <source>
        <dbReference type="EMBL" id="TDP95684.1"/>
    </source>
</evidence>
<reference evidence="3 4" key="1">
    <citation type="submission" date="2019-03" db="EMBL/GenBank/DDBJ databases">
        <title>Genomic analyses of the natural microbiome of Caenorhabditis elegans.</title>
        <authorList>
            <person name="Samuel B."/>
        </authorList>
    </citation>
    <scope>NUCLEOTIDE SEQUENCE [LARGE SCALE GENOMIC DNA]</scope>
    <source>
        <strain evidence="3 4">JUb18</strain>
    </source>
</reference>
<dbReference type="EMBL" id="SNYA01000001">
    <property type="protein sequence ID" value="TDP95684.1"/>
    <property type="molecule type" value="Genomic_DNA"/>
</dbReference>
<keyword evidence="1" id="KW-0479">Metal-binding</keyword>
<dbReference type="OrthoDB" id="7187210at2"/>
<gene>
    <name evidence="3" type="ORF">EDF62_0378</name>
</gene>
<dbReference type="Proteomes" id="UP000295601">
    <property type="component" value="Unassembled WGS sequence"/>
</dbReference>
<dbReference type="InterPro" id="IPR037523">
    <property type="entry name" value="VOC_core"/>
</dbReference>
<evidence type="ECO:0000313" key="4">
    <source>
        <dbReference type="Proteomes" id="UP000295601"/>
    </source>
</evidence>
<dbReference type="PANTHER" id="PTHR43048:SF6">
    <property type="entry name" value="BLR8189 PROTEIN"/>
    <property type="match status" value="1"/>
</dbReference>
<dbReference type="PROSITE" id="PS51819">
    <property type="entry name" value="VOC"/>
    <property type="match status" value="1"/>
</dbReference>